<feature type="compositionally biased region" description="Polar residues" evidence="1">
    <location>
        <begin position="782"/>
        <end position="793"/>
    </location>
</feature>
<dbReference type="PANTHER" id="PTHR46033">
    <property type="entry name" value="PROTEIN MAIN-LIKE 2"/>
    <property type="match status" value="1"/>
</dbReference>
<dbReference type="InterPro" id="IPR044824">
    <property type="entry name" value="MAIN-like"/>
</dbReference>
<dbReference type="EMBL" id="OIVN01000566">
    <property type="protein sequence ID" value="SPC82239.1"/>
    <property type="molecule type" value="Genomic_DNA"/>
</dbReference>
<gene>
    <name evidence="3" type="ORF">FSB_LOCUS10121</name>
</gene>
<evidence type="ECO:0000313" key="3">
    <source>
        <dbReference type="EMBL" id="SPC82239.1"/>
    </source>
</evidence>
<dbReference type="Pfam" id="PF10536">
    <property type="entry name" value="PMD"/>
    <property type="match status" value="1"/>
</dbReference>
<dbReference type="AlphaFoldDB" id="A0A2N9F5U9"/>
<proteinExistence type="predicted"/>
<feature type="region of interest" description="Disordered" evidence="1">
    <location>
        <begin position="1"/>
        <end position="55"/>
    </location>
</feature>
<protein>
    <recommendedName>
        <fullName evidence="2">Aminotransferase-like plant mobile domain-containing protein</fullName>
    </recommendedName>
</protein>
<dbReference type="PANTHER" id="PTHR46033:SF80">
    <property type="entry name" value="PROTEIN MAIN-LIKE 2-LIKE"/>
    <property type="match status" value="1"/>
</dbReference>
<evidence type="ECO:0000259" key="2">
    <source>
        <dbReference type="Pfam" id="PF10536"/>
    </source>
</evidence>
<accession>A0A2N9F5U9</accession>
<name>A0A2N9F5U9_FAGSY</name>
<evidence type="ECO:0000256" key="1">
    <source>
        <dbReference type="SAM" id="MobiDB-lite"/>
    </source>
</evidence>
<dbReference type="GO" id="GO:0010073">
    <property type="term" value="P:meristem maintenance"/>
    <property type="evidence" value="ECO:0007669"/>
    <property type="project" value="InterPro"/>
</dbReference>
<feature type="compositionally biased region" description="Polar residues" evidence="1">
    <location>
        <begin position="801"/>
        <end position="810"/>
    </location>
</feature>
<feature type="domain" description="Aminotransferase-like plant mobile" evidence="2">
    <location>
        <begin position="254"/>
        <end position="531"/>
    </location>
</feature>
<organism evidence="3">
    <name type="scientific">Fagus sylvatica</name>
    <name type="common">Beechnut</name>
    <dbReference type="NCBI Taxonomy" id="28930"/>
    <lineage>
        <taxon>Eukaryota</taxon>
        <taxon>Viridiplantae</taxon>
        <taxon>Streptophyta</taxon>
        <taxon>Embryophyta</taxon>
        <taxon>Tracheophyta</taxon>
        <taxon>Spermatophyta</taxon>
        <taxon>Magnoliopsida</taxon>
        <taxon>eudicotyledons</taxon>
        <taxon>Gunneridae</taxon>
        <taxon>Pentapetalae</taxon>
        <taxon>rosids</taxon>
        <taxon>fabids</taxon>
        <taxon>Fagales</taxon>
        <taxon>Fagaceae</taxon>
        <taxon>Fagus</taxon>
    </lineage>
</organism>
<feature type="region of interest" description="Disordered" evidence="1">
    <location>
        <begin position="599"/>
        <end position="716"/>
    </location>
</feature>
<feature type="region of interest" description="Disordered" evidence="1">
    <location>
        <begin position="782"/>
        <end position="813"/>
    </location>
</feature>
<dbReference type="InterPro" id="IPR019557">
    <property type="entry name" value="AminoTfrase-like_pln_mobile"/>
</dbReference>
<sequence>MASSSKTPAKTRGASSMGEEHPNPEAAPPLMAPEETESDSHSDSDPVPAGTGSSEEILARPILDPWYESGKMFPSVPAEAQPSPSGWEWLVKKEDAAADAVWVPPFQEILDLKIQRKDVLAVPLKFDFQCLRATNWEAWVDKELADETFCRLLEQAGVLQAILISRSLNMYRDTESLRQLVRRWCPSSPYVLPLHMVSSPSPLKMSKTIGDSLFWATATLQKLSYPLPRLRQKLFCWIMLEKRMFLLGTNAARLTTWPRAFFGSKDTTLRRAAFVVYWLSKCVFGEYPSYAVKPLYFRLAVKISTGTSFPLAAMFLGHFYTQLDLLHADEMSGESCHFVATALNSSVLQAFLWEHAASCSTDGRRLSDSRQKFASLPEAIAARFEFLQTGVPSIYRWVGAKIYDSELVPSLDDEDFVLWRPYGDSHRGYFCDSVMSWFSKIEPQNYALGPEDIRTLSYLSVTSAGWLPVLTHNGLLFTSYCAHRVRRQFGYDQEVPATMATAADVLPTINPFIKSRAFAYWRSAIPEVVIPSGDRIGICTSGMKQYWRDLMTSMLEFRSSGYENLEHLLPLCKAPSTNPQLFAATNTVTTYSTKQGFRLCEEKPTAPEKSPSKGIVIREPASSQSRKQPVPKDVLGKKIVRKTRAKRKRSAALPSPILHESPSGNTRSKKRATATTYSEARTKRRNEGAVRRPLTVSEDKDSSSSSEDDDDDDVGGSVERTLLLRTKSVSGTAGVSDVPEEGVDAAEMAVEGAVEAPEGAVSAGIVDDVGLTQGEDPVVSNIVSSDSEKTPSVSAAHLTPRASQSKSAGASSMHVIPTPPPTVVNAPLGAPSVENIRGDEEDVIIPGHISDIGVGAATEEITAAGVIPAIEVPEVEHVGSEVEVIPSAEIEDDIPDIEGTFAQDPNDNAPLEDTDMADVHDSYDAVLADAPEKHVQAAVPELEVTSPAIKDASPTKTAGSGNEFAAEDEGEFDAVEAAESASAAIQSPFASLERLGSKGIAAGITAEAAYGVVAEVADDVAAKVVDAVIPEIIKNASNLRGIPAMGEAPVI</sequence>
<feature type="compositionally biased region" description="Basic residues" evidence="1">
    <location>
        <begin position="638"/>
        <end position="650"/>
    </location>
</feature>
<reference evidence="3" key="1">
    <citation type="submission" date="2018-02" db="EMBL/GenBank/DDBJ databases">
        <authorList>
            <person name="Cohen D.B."/>
            <person name="Kent A.D."/>
        </authorList>
    </citation>
    <scope>NUCLEOTIDE SEQUENCE</scope>
</reference>